<keyword evidence="2" id="KW-0408">Iron</keyword>
<gene>
    <name evidence="5" type="primary">asrA</name>
    <name evidence="5" type="ORF">HMPREF0381_1477</name>
</gene>
<dbReference type="Gene3D" id="1.10.1060.10">
    <property type="entry name" value="Alpha-helical ferredoxin"/>
    <property type="match status" value="1"/>
</dbReference>
<proteinExistence type="predicted"/>
<evidence type="ECO:0000259" key="4">
    <source>
        <dbReference type="PROSITE" id="PS51379"/>
    </source>
</evidence>
<dbReference type="NCBIfam" id="TIGR02910">
    <property type="entry name" value="sulfite_red_A"/>
    <property type="match status" value="1"/>
</dbReference>
<keyword evidence="1" id="KW-0479">Metal-binding</keyword>
<dbReference type="EMBL" id="AEPW01000057">
    <property type="protein sequence ID" value="EFU76639.1"/>
    <property type="molecule type" value="Genomic_DNA"/>
</dbReference>
<dbReference type="Proteomes" id="UP000003434">
    <property type="component" value="Unassembled WGS sequence"/>
</dbReference>
<evidence type="ECO:0000256" key="3">
    <source>
        <dbReference type="ARBA" id="ARBA00023014"/>
    </source>
</evidence>
<dbReference type="SUPFAM" id="SSF46548">
    <property type="entry name" value="alpha-helical ferredoxin"/>
    <property type="match status" value="1"/>
</dbReference>
<evidence type="ECO:0000256" key="1">
    <source>
        <dbReference type="ARBA" id="ARBA00022723"/>
    </source>
</evidence>
<dbReference type="GO" id="GO:0051536">
    <property type="term" value="F:iron-sulfur cluster binding"/>
    <property type="evidence" value="ECO:0007669"/>
    <property type="project" value="UniProtKB-KW"/>
</dbReference>
<dbReference type="PROSITE" id="PS00198">
    <property type="entry name" value="4FE4S_FER_1"/>
    <property type="match status" value="2"/>
</dbReference>
<dbReference type="HOGENOM" id="CLU_046702_0_1_9"/>
<dbReference type="EC" id="1.8.-.-" evidence="5"/>
<reference evidence="5 6" key="1">
    <citation type="submission" date="2010-12" db="EMBL/GenBank/DDBJ databases">
        <authorList>
            <person name="Muzny D."/>
            <person name="Qin X."/>
            <person name="Deng J."/>
            <person name="Jiang H."/>
            <person name="Liu Y."/>
            <person name="Qu J."/>
            <person name="Song X.-Z."/>
            <person name="Zhang L."/>
            <person name="Thornton R."/>
            <person name="Coyle M."/>
            <person name="Francisco L."/>
            <person name="Jackson L."/>
            <person name="Javaid M."/>
            <person name="Korchina V."/>
            <person name="Kovar C."/>
            <person name="Mata R."/>
            <person name="Mathew T."/>
            <person name="Ngo R."/>
            <person name="Nguyen L."/>
            <person name="Nguyen N."/>
            <person name="Okwuonu G."/>
            <person name="Ongeri F."/>
            <person name="Pham C."/>
            <person name="Simmons D."/>
            <person name="Wilczek-Boney K."/>
            <person name="Hale W."/>
            <person name="Jakkamsetti A."/>
            <person name="Pham P."/>
            <person name="Ruth R."/>
            <person name="San Lucas F."/>
            <person name="Warren J."/>
            <person name="Zhang J."/>
            <person name="Zhao Z."/>
            <person name="Zhou C."/>
            <person name="Zhu D."/>
            <person name="Lee S."/>
            <person name="Bess C."/>
            <person name="Blankenburg K."/>
            <person name="Forbes L."/>
            <person name="Fu Q."/>
            <person name="Gubbala S."/>
            <person name="Hirani K."/>
            <person name="Jayaseelan J.C."/>
            <person name="Lara F."/>
            <person name="Munidasa M."/>
            <person name="Palculict T."/>
            <person name="Patil S."/>
            <person name="Pu L.-L."/>
            <person name="Saada N."/>
            <person name="Tang L."/>
            <person name="Weissenberger G."/>
            <person name="Zhu Y."/>
            <person name="Hemphill L."/>
            <person name="Shang Y."/>
            <person name="Youmans B."/>
            <person name="Ayvaz T."/>
            <person name="Ross M."/>
            <person name="Santibanez J."/>
            <person name="Aqrawi P."/>
            <person name="Gross S."/>
            <person name="Joshi V."/>
            <person name="Fowler G."/>
            <person name="Nazareth L."/>
            <person name="Reid J."/>
            <person name="Worley K."/>
            <person name="Petrosino J."/>
            <person name="Highlander S."/>
            <person name="Gibbs R."/>
        </authorList>
    </citation>
    <scope>NUCLEOTIDE SEQUENCE [LARGE SCALE GENOMIC DNA]</scope>
    <source>
        <strain evidence="5 6">DSM 3986</strain>
    </source>
</reference>
<dbReference type="PANTHER" id="PTHR40447:SF1">
    <property type="entry name" value="ANAEROBIC SULFITE REDUCTASE SUBUNIT A"/>
    <property type="match status" value="1"/>
</dbReference>
<organism evidence="5 6">
    <name type="scientific">Lachnoanaerobaculum saburreum DSM 3986</name>
    <dbReference type="NCBI Taxonomy" id="887325"/>
    <lineage>
        <taxon>Bacteria</taxon>
        <taxon>Bacillati</taxon>
        <taxon>Bacillota</taxon>
        <taxon>Clostridia</taxon>
        <taxon>Lachnospirales</taxon>
        <taxon>Lachnospiraceae</taxon>
        <taxon>Lachnoanaerobaculum</taxon>
    </lineage>
</organism>
<dbReference type="AlphaFoldDB" id="E6LNE2"/>
<dbReference type="InterPro" id="IPR009051">
    <property type="entry name" value="Helical_ferredxn"/>
</dbReference>
<dbReference type="GO" id="GO:0046872">
    <property type="term" value="F:metal ion binding"/>
    <property type="evidence" value="ECO:0007669"/>
    <property type="project" value="UniProtKB-KW"/>
</dbReference>
<name>E6LNE2_9FIRM</name>
<keyword evidence="3" id="KW-0411">Iron-sulfur</keyword>
<dbReference type="InterPro" id="IPR017896">
    <property type="entry name" value="4Fe4S_Fe-S-bd"/>
</dbReference>
<dbReference type="PANTHER" id="PTHR40447">
    <property type="entry name" value="ANAEROBIC SULFITE REDUCTASE SUBUNIT A"/>
    <property type="match status" value="1"/>
</dbReference>
<dbReference type="InterPro" id="IPR017900">
    <property type="entry name" value="4Fe4S_Fe_S_CS"/>
</dbReference>
<protein>
    <submittedName>
        <fullName evidence="5">Sulfite reductase, subunit A</fullName>
        <ecNumber evidence="5">1.8.-.-</ecNumber>
    </submittedName>
</protein>
<evidence type="ECO:0000256" key="2">
    <source>
        <dbReference type="ARBA" id="ARBA00023004"/>
    </source>
</evidence>
<dbReference type="Pfam" id="PF17179">
    <property type="entry name" value="Fer4_22"/>
    <property type="match status" value="1"/>
</dbReference>
<keyword evidence="5" id="KW-0560">Oxidoreductase</keyword>
<feature type="domain" description="4Fe-4S ferredoxin-type" evidence="4">
    <location>
        <begin position="226"/>
        <end position="258"/>
    </location>
</feature>
<dbReference type="eggNOG" id="COG0479">
    <property type="taxonomic scope" value="Bacteria"/>
</dbReference>
<comment type="caution">
    <text evidence="5">The sequence shown here is derived from an EMBL/GenBank/DDBJ whole genome shotgun (WGS) entry which is preliminary data.</text>
</comment>
<dbReference type="InterPro" id="IPR014259">
    <property type="entry name" value="Sulphite_reductase_A"/>
</dbReference>
<evidence type="ECO:0000313" key="5">
    <source>
        <dbReference type="EMBL" id="EFU76639.1"/>
    </source>
</evidence>
<sequence length="358" mass="41313">MAQNEGESMGKRGFIFSPGGFNSVIKELSKKYLIYAPVLKVGEGRFTDTDVVRYDFVNEVADIELEKKSDYSFKEILTPLSQTLFFFTENDVKEANIDERETLVFLRSCDLNALKRLDQIYLKNGREEDYFYARIRDKVKFVLMGCEHSYEDCFCVDMGTNRADDLDFSFSVDYIDNKFKCRLKDENLSLVFANNALKEEEVIPGFVTENDTKVKLPKDVPLSIFTSDMWDEYTARCIGCGRCNYVCPTCTCYTMQDVYYTDNGKVGERRRVNASCMVDGYTNVAGGGEYRKKHGDRMRFKTMHKIYDFRKRFGYNMCVGCGRCDTVCPEYISFSNIINKVTAEIAKTDELKEVQSEN</sequence>
<dbReference type="PROSITE" id="PS51379">
    <property type="entry name" value="4FE4S_FER_2"/>
    <property type="match status" value="2"/>
</dbReference>
<feature type="domain" description="4Fe-4S ferredoxin-type" evidence="4">
    <location>
        <begin position="309"/>
        <end position="337"/>
    </location>
</feature>
<accession>E6LNE2</accession>
<evidence type="ECO:0000313" key="6">
    <source>
        <dbReference type="Proteomes" id="UP000003434"/>
    </source>
</evidence>
<dbReference type="GO" id="GO:0016491">
    <property type="term" value="F:oxidoreductase activity"/>
    <property type="evidence" value="ECO:0007669"/>
    <property type="project" value="UniProtKB-KW"/>
</dbReference>